<dbReference type="InterPro" id="IPR001909">
    <property type="entry name" value="KRAB"/>
</dbReference>
<dbReference type="FunFam" id="3.30.160.60:FF:000295">
    <property type="entry name" value="zinc finger protein 19"/>
    <property type="match status" value="1"/>
</dbReference>
<feature type="domain" description="C2H2-type" evidence="13">
    <location>
        <begin position="257"/>
        <end position="285"/>
    </location>
</feature>
<keyword evidence="11" id="KW-0539">Nucleus</keyword>
<evidence type="ECO:0000256" key="2">
    <source>
        <dbReference type="ARBA" id="ARBA00004123"/>
    </source>
</evidence>
<keyword evidence="9" id="KW-0238">DNA-binding</keyword>
<dbReference type="SUPFAM" id="SSF57667">
    <property type="entry name" value="beta-beta-alpha zinc fingers"/>
    <property type="match status" value="4"/>
</dbReference>
<name>A0AAV6Z3T3_ENGPU</name>
<dbReference type="PROSITE" id="PS50157">
    <property type="entry name" value="ZINC_FINGER_C2H2_2"/>
    <property type="match status" value="7"/>
</dbReference>
<dbReference type="CDD" id="cd07765">
    <property type="entry name" value="KRAB_A-box"/>
    <property type="match status" value="1"/>
</dbReference>
<proteinExistence type="inferred from homology"/>
<comment type="similarity">
    <text evidence="3">Belongs to the krueppel C2H2-type zinc-finger protein family.</text>
</comment>
<dbReference type="InterPro" id="IPR036236">
    <property type="entry name" value="Znf_C2H2_sf"/>
</dbReference>
<comment type="subcellular location">
    <subcellularLocation>
        <location evidence="2">Nucleus</location>
    </subcellularLocation>
</comment>
<dbReference type="Gene3D" id="3.30.160.60">
    <property type="entry name" value="Classic Zinc Finger"/>
    <property type="match status" value="7"/>
</dbReference>
<comment type="caution">
    <text evidence="15">The sequence shown here is derived from an EMBL/GenBank/DDBJ whole genome shotgun (WGS) entry which is preliminary data.</text>
</comment>
<dbReference type="FunFam" id="3.30.160.60:FF:000016">
    <property type="entry name" value="zinc finger protein 37 homolog"/>
    <property type="match status" value="1"/>
</dbReference>
<evidence type="ECO:0000313" key="16">
    <source>
        <dbReference type="Proteomes" id="UP000824782"/>
    </source>
</evidence>
<gene>
    <name evidence="15" type="ORF">GDO81_027715</name>
</gene>
<dbReference type="FunFam" id="3.30.160.60:FF:002274">
    <property type="entry name" value="Zinc finger protein 432"/>
    <property type="match status" value="1"/>
</dbReference>
<organism evidence="15 16">
    <name type="scientific">Engystomops pustulosus</name>
    <name type="common">Tungara frog</name>
    <name type="synonym">Physalaemus pustulosus</name>
    <dbReference type="NCBI Taxonomy" id="76066"/>
    <lineage>
        <taxon>Eukaryota</taxon>
        <taxon>Metazoa</taxon>
        <taxon>Chordata</taxon>
        <taxon>Craniata</taxon>
        <taxon>Vertebrata</taxon>
        <taxon>Euteleostomi</taxon>
        <taxon>Amphibia</taxon>
        <taxon>Batrachia</taxon>
        <taxon>Anura</taxon>
        <taxon>Neobatrachia</taxon>
        <taxon>Hyloidea</taxon>
        <taxon>Leptodactylidae</taxon>
        <taxon>Leiuperinae</taxon>
        <taxon>Engystomops</taxon>
    </lineage>
</organism>
<dbReference type="GO" id="GO:0005634">
    <property type="term" value="C:nucleus"/>
    <property type="evidence" value="ECO:0007669"/>
    <property type="project" value="UniProtKB-SubCell"/>
</dbReference>
<dbReference type="AlphaFoldDB" id="A0AAV6Z3T3"/>
<keyword evidence="4" id="KW-0479">Metal-binding</keyword>
<dbReference type="PANTHER" id="PTHR16515">
    <property type="entry name" value="PR DOMAIN ZINC FINGER PROTEIN"/>
    <property type="match status" value="1"/>
</dbReference>
<keyword evidence="8" id="KW-0805">Transcription regulation</keyword>
<feature type="domain" description="C2H2-type" evidence="13">
    <location>
        <begin position="342"/>
        <end position="369"/>
    </location>
</feature>
<dbReference type="PROSITE" id="PS50805">
    <property type="entry name" value="KRAB"/>
    <property type="match status" value="1"/>
</dbReference>
<keyword evidence="10" id="KW-0804">Transcription</keyword>
<evidence type="ECO:0000256" key="6">
    <source>
        <dbReference type="ARBA" id="ARBA00022771"/>
    </source>
</evidence>
<dbReference type="InterPro" id="IPR050331">
    <property type="entry name" value="Zinc_finger"/>
</dbReference>
<keyword evidence="5" id="KW-0677">Repeat</keyword>
<dbReference type="Pfam" id="PF00096">
    <property type="entry name" value="zf-C2H2"/>
    <property type="match status" value="6"/>
</dbReference>
<feature type="domain" description="C2H2-type" evidence="13">
    <location>
        <begin position="426"/>
        <end position="448"/>
    </location>
</feature>
<feature type="domain" description="C2H2-type" evidence="13">
    <location>
        <begin position="314"/>
        <end position="341"/>
    </location>
</feature>
<dbReference type="GO" id="GO:0008270">
    <property type="term" value="F:zinc ion binding"/>
    <property type="evidence" value="ECO:0007669"/>
    <property type="project" value="UniProtKB-KW"/>
</dbReference>
<feature type="domain" description="C2H2-type" evidence="13">
    <location>
        <begin position="370"/>
        <end position="397"/>
    </location>
</feature>
<evidence type="ECO:0000256" key="11">
    <source>
        <dbReference type="ARBA" id="ARBA00023242"/>
    </source>
</evidence>
<dbReference type="GO" id="GO:0003677">
    <property type="term" value="F:DNA binding"/>
    <property type="evidence" value="ECO:0007669"/>
    <property type="project" value="UniProtKB-KW"/>
</dbReference>
<reference evidence="15" key="1">
    <citation type="thesis" date="2020" institute="ProQuest LLC" country="789 East Eisenhower Parkway, Ann Arbor, MI, USA">
        <title>Comparative Genomics and Chromosome Evolution.</title>
        <authorList>
            <person name="Mudd A.B."/>
        </authorList>
    </citation>
    <scope>NUCLEOTIDE SEQUENCE</scope>
    <source>
        <strain evidence="15">237g6f4</strain>
        <tissue evidence="15">Blood</tissue>
    </source>
</reference>
<evidence type="ECO:0000313" key="15">
    <source>
        <dbReference type="EMBL" id="KAG8541997.1"/>
    </source>
</evidence>
<dbReference type="FunFam" id="3.30.160.60:FF:001498">
    <property type="entry name" value="Zinc finger protein 404"/>
    <property type="match status" value="1"/>
</dbReference>
<evidence type="ECO:0000256" key="9">
    <source>
        <dbReference type="ARBA" id="ARBA00023125"/>
    </source>
</evidence>
<dbReference type="InterPro" id="IPR036051">
    <property type="entry name" value="KRAB_dom_sf"/>
</dbReference>
<evidence type="ECO:0000256" key="8">
    <source>
        <dbReference type="ARBA" id="ARBA00023015"/>
    </source>
</evidence>
<dbReference type="FunFam" id="3.30.160.60:FF:002343">
    <property type="entry name" value="Zinc finger protein 33A"/>
    <property type="match status" value="1"/>
</dbReference>
<accession>A0AAV6Z3T3</accession>
<keyword evidence="16" id="KW-1185">Reference proteome</keyword>
<dbReference type="Proteomes" id="UP000824782">
    <property type="component" value="Unassembled WGS sequence"/>
</dbReference>
<evidence type="ECO:0000256" key="10">
    <source>
        <dbReference type="ARBA" id="ARBA00023163"/>
    </source>
</evidence>
<comment type="function">
    <text evidence="1">May be involved in transcriptional regulation.</text>
</comment>
<dbReference type="InterPro" id="IPR013087">
    <property type="entry name" value="Znf_C2H2_type"/>
</dbReference>
<dbReference type="PANTHER" id="PTHR16515:SF49">
    <property type="entry name" value="GASTRULA ZINC FINGER PROTEIN XLCGF49.1-LIKE-RELATED"/>
    <property type="match status" value="1"/>
</dbReference>
<dbReference type="PROSITE" id="PS00028">
    <property type="entry name" value="ZINC_FINGER_C2H2_1"/>
    <property type="match status" value="6"/>
</dbReference>
<sequence>MKDIQSPDTLPLPYSVQKQMALKSTNQILELLSGEVPIRCQDVSIYFSMEEWDYIEEHKDLYKDLMMEDHPPLTSFALTENLTRPGRTEKLSSEMGIYTRPTRHCPVINTDVDPLSCDGGKLKLADSYTSKLPTQDSSSPIKISLQKGSILDTETQKKHSTRFTKTPLLKEDIANPSTCPVINSTPYSSYIKKESSSWEGGNGTILDRLSPAEYRSSIHNKEELGLYQDIGDKRTPASACAEHPSNLNTENRKEKPNLCTTCGKYCKCLSEYVSHQRIHPTGDKPYMCFICGKAFSLKRNLVSHGRVHEGEKTFCCTQCGKSFTSNSHLVKHQKIHTGEKPFSCPECGKCFITRSDLIRHQKIHTVDRPYSCAQCGKCFKRNSDLLRHHRIHTGERPYPCLECGRAFALKSNLLVHKRVHTGEKPYTCSECGKHFMSKSQLLIHQRIHNKLISFIETRTNSNSVLHQKRGKKDHVSMY</sequence>
<feature type="domain" description="C2H2-type" evidence="13">
    <location>
        <begin position="286"/>
        <end position="313"/>
    </location>
</feature>
<evidence type="ECO:0000256" key="12">
    <source>
        <dbReference type="PROSITE-ProRule" id="PRU00042"/>
    </source>
</evidence>
<dbReference type="EMBL" id="WNYA01005950">
    <property type="protein sequence ID" value="KAG8541997.1"/>
    <property type="molecule type" value="Genomic_DNA"/>
</dbReference>
<dbReference type="SMART" id="SM00355">
    <property type="entry name" value="ZnF_C2H2"/>
    <property type="match status" value="7"/>
</dbReference>
<evidence type="ECO:0000256" key="1">
    <source>
        <dbReference type="ARBA" id="ARBA00003767"/>
    </source>
</evidence>
<feature type="domain" description="KRAB" evidence="14">
    <location>
        <begin position="38"/>
        <end position="110"/>
    </location>
</feature>
<dbReference type="SUPFAM" id="SSF109640">
    <property type="entry name" value="KRAB domain (Kruppel-associated box)"/>
    <property type="match status" value="1"/>
</dbReference>
<keyword evidence="7" id="KW-0862">Zinc</keyword>
<dbReference type="FunFam" id="3.30.160.60:FF:000936">
    <property type="entry name" value="Zinc finger protein 577"/>
    <property type="match status" value="1"/>
</dbReference>
<feature type="domain" description="C2H2-type" evidence="13">
    <location>
        <begin position="398"/>
        <end position="425"/>
    </location>
</feature>
<dbReference type="GO" id="GO:0006355">
    <property type="term" value="P:regulation of DNA-templated transcription"/>
    <property type="evidence" value="ECO:0007669"/>
    <property type="project" value="InterPro"/>
</dbReference>
<evidence type="ECO:0000256" key="7">
    <source>
        <dbReference type="ARBA" id="ARBA00022833"/>
    </source>
</evidence>
<evidence type="ECO:0000256" key="5">
    <source>
        <dbReference type="ARBA" id="ARBA00022737"/>
    </source>
</evidence>
<protein>
    <submittedName>
        <fullName evidence="15">Uncharacterized protein</fullName>
    </submittedName>
</protein>
<evidence type="ECO:0000259" key="14">
    <source>
        <dbReference type="PROSITE" id="PS50805"/>
    </source>
</evidence>
<evidence type="ECO:0000256" key="4">
    <source>
        <dbReference type="ARBA" id="ARBA00022723"/>
    </source>
</evidence>
<keyword evidence="6 12" id="KW-0863">Zinc-finger</keyword>
<evidence type="ECO:0000256" key="3">
    <source>
        <dbReference type="ARBA" id="ARBA00006991"/>
    </source>
</evidence>
<dbReference type="Pfam" id="PF01352">
    <property type="entry name" value="KRAB"/>
    <property type="match status" value="1"/>
</dbReference>
<evidence type="ECO:0000259" key="13">
    <source>
        <dbReference type="PROSITE" id="PS50157"/>
    </source>
</evidence>
<dbReference type="Gene3D" id="6.10.140.140">
    <property type="match status" value="1"/>
</dbReference>